<dbReference type="PANTHER" id="PTHR11439">
    <property type="entry name" value="GAG-POL-RELATED RETROTRANSPOSON"/>
    <property type="match status" value="1"/>
</dbReference>
<proteinExistence type="predicted"/>
<dbReference type="CDD" id="cd09272">
    <property type="entry name" value="RNase_HI_RT_Ty1"/>
    <property type="match status" value="1"/>
</dbReference>
<name>A0ABQ4Y1E8_9ASTR</name>
<evidence type="ECO:0000313" key="1">
    <source>
        <dbReference type="EMBL" id="GJS70958.1"/>
    </source>
</evidence>
<organism evidence="1 2">
    <name type="scientific">Tanacetum coccineum</name>
    <dbReference type="NCBI Taxonomy" id="301880"/>
    <lineage>
        <taxon>Eukaryota</taxon>
        <taxon>Viridiplantae</taxon>
        <taxon>Streptophyta</taxon>
        <taxon>Embryophyta</taxon>
        <taxon>Tracheophyta</taxon>
        <taxon>Spermatophyta</taxon>
        <taxon>Magnoliopsida</taxon>
        <taxon>eudicotyledons</taxon>
        <taxon>Gunneridae</taxon>
        <taxon>Pentapetalae</taxon>
        <taxon>asterids</taxon>
        <taxon>campanulids</taxon>
        <taxon>Asterales</taxon>
        <taxon>Asteraceae</taxon>
        <taxon>Asteroideae</taxon>
        <taxon>Anthemideae</taxon>
        <taxon>Anthemidinae</taxon>
        <taxon>Tanacetum</taxon>
    </lineage>
</organism>
<dbReference type="Proteomes" id="UP001151760">
    <property type="component" value="Unassembled WGS sequence"/>
</dbReference>
<keyword evidence="2" id="KW-1185">Reference proteome</keyword>
<sequence>MPRPTTANIFRCMWLFHHKYLAVGTLSRYKTRLAANGSTQWTDTAYLLLYVDDIVLTAPSKILNVLIKYATEILERAHIVNCNPSRTPVDTKSKLGDVVQQVCLYMHDRQEPHLSALKTNFEIGLVVLLLDDQLQTCWLRNLLRELHTPLSSATLVYCDNASAVYLSFNPVQHQLTKHIEIYIHFVRDLIAVGQVRVLHVPSRYHYADIFTKGLPSALFEEFRTNLSVQCPPAQTVGEC</sequence>
<reference evidence="1" key="1">
    <citation type="journal article" date="2022" name="Int. J. Mol. Sci.">
        <title>Draft Genome of Tanacetum Coccineum: Genomic Comparison of Closely Related Tanacetum-Family Plants.</title>
        <authorList>
            <person name="Yamashiro T."/>
            <person name="Shiraishi A."/>
            <person name="Nakayama K."/>
            <person name="Satake H."/>
        </authorList>
    </citation>
    <scope>NUCLEOTIDE SEQUENCE</scope>
</reference>
<dbReference type="PANTHER" id="PTHR11439:SF524">
    <property type="entry name" value="RNA-DIRECTED DNA POLYMERASE, PROTEIN KINASE RLK-PELLE-DLSV FAMILY"/>
    <property type="match status" value="1"/>
</dbReference>
<accession>A0ABQ4Y1E8</accession>
<comment type="caution">
    <text evidence="1">The sequence shown here is derived from an EMBL/GenBank/DDBJ whole genome shotgun (WGS) entry which is preliminary data.</text>
</comment>
<reference evidence="1" key="2">
    <citation type="submission" date="2022-01" db="EMBL/GenBank/DDBJ databases">
        <authorList>
            <person name="Yamashiro T."/>
            <person name="Shiraishi A."/>
            <person name="Satake H."/>
            <person name="Nakayama K."/>
        </authorList>
    </citation>
    <scope>NUCLEOTIDE SEQUENCE</scope>
</reference>
<protein>
    <submittedName>
        <fullName evidence="1">Ribonuclease H-like domain-containing protein</fullName>
    </submittedName>
</protein>
<dbReference type="EMBL" id="BQNB010009970">
    <property type="protein sequence ID" value="GJS70958.1"/>
    <property type="molecule type" value="Genomic_DNA"/>
</dbReference>
<evidence type="ECO:0000313" key="2">
    <source>
        <dbReference type="Proteomes" id="UP001151760"/>
    </source>
</evidence>
<gene>
    <name evidence="1" type="ORF">Tco_0703799</name>
</gene>